<evidence type="ECO:0000256" key="1">
    <source>
        <dbReference type="ARBA" id="ARBA00022737"/>
    </source>
</evidence>
<evidence type="ECO:0000256" key="2">
    <source>
        <dbReference type="PROSITE-ProRule" id="PRU00703"/>
    </source>
</evidence>
<protein>
    <submittedName>
        <fullName evidence="4">CBS domain-containing protein</fullName>
    </submittedName>
</protein>
<name>A0A7C2TGX9_9BACT</name>
<dbReference type="EMBL" id="DSDS01000150">
    <property type="protein sequence ID" value="HET98380.1"/>
    <property type="molecule type" value="Genomic_DNA"/>
</dbReference>
<dbReference type="SUPFAM" id="SSF54631">
    <property type="entry name" value="CBS-domain pair"/>
    <property type="match status" value="1"/>
</dbReference>
<keyword evidence="2" id="KW-0129">CBS domain</keyword>
<dbReference type="PROSITE" id="PS51371">
    <property type="entry name" value="CBS"/>
    <property type="match status" value="2"/>
</dbReference>
<reference evidence="4" key="1">
    <citation type="journal article" date="2020" name="mSystems">
        <title>Genome- and Community-Level Interaction Insights into Carbon Utilization and Element Cycling Functions of Hydrothermarchaeota in Hydrothermal Sediment.</title>
        <authorList>
            <person name="Zhou Z."/>
            <person name="Liu Y."/>
            <person name="Xu W."/>
            <person name="Pan J."/>
            <person name="Luo Z.H."/>
            <person name="Li M."/>
        </authorList>
    </citation>
    <scope>NUCLEOTIDE SEQUENCE [LARGE SCALE GENOMIC DNA]</scope>
    <source>
        <strain evidence="4">SpSt-1224</strain>
    </source>
</reference>
<accession>A0A7C2TGX9</accession>
<dbReference type="AlphaFoldDB" id="A0A7C2TGX9"/>
<dbReference type="InterPro" id="IPR051462">
    <property type="entry name" value="CBS_domain-containing"/>
</dbReference>
<gene>
    <name evidence="4" type="ORF">ENN98_06775</name>
</gene>
<dbReference type="InterPro" id="IPR000644">
    <property type="entry name" value="CBS_dom"/>
</dbReference>
<feature type="domain" description="CBS" evidence="3">
    <location>
        <begin position="81"/>
        <end position="137"/>
    </location>
</feature>
<dbReference type="Pfam" id="PF00571">
    <property type="entry name" value="CBS"/>
    <property type="match status" value="2"/>
</dbReference>
<sequence length="225" mass="25025">MLIEDWMAKNVLTVDENTSLMRATRIMKENAIRRLPVVSHGKLIGIVTDRDVKDASPSKTATLDIHELYYLLSEMKVKDVMTASPLTLRGKDSLELAAVIMLEDKISGLPVVDDTGHLVGLLSETDVLRAFVRSTGIKDGARRYTFDLPDSPGSVTRVVETLRRFEARVISVLTSFEDAPEGMKRVSIRVTVADQAVGEELDRELLANFTVVDMGIDDVKNRPRK</sequence>
<dbReference type="Proteomes" id="UP000885986">
    <property type="component" value="Unassembled WGS sequence"/>
</dbReference>
<keyword evidence="1" id="KW-0677">Repeat</keyword>
<dbReference type="Gene3D" id="3.10.580.10">
    <property type="entry name" value="CBS-domain"/>
    <property type="match status" value="2"/>
</dbReference>
<dbReference type="PANTHER" id="PTHR48108">
    <property type="entry name" value="CBS DOMAIN-CONTAINING PROTEIN CBSX2, CHLOROPLASTIC"/>
    <property type="match status" value="1"/>
</dbReference>
<evidence type="ECO:0000313" key="4">
    <source>
        <dbReference type="EMBL" id="HET98380.1"/>
    </source>
</evidence>
<dbReference type="PANTHER" id="PTHR48108:SF34">
    <property type="entry name" value="CBS DOMAIN-CONTAINING PROTEIN YHCV"/>
    <property type="match status" value="1"/>
</dbReference>
<proteinExistence type="predicted"/>
<dbReference type="CDD" id="cd04584">
    <property type="entry name" value="CBS_pair_AcuB_like"/>
    <property type="match status" value="1"/>
</dbReference>
<organism evidence="4">
    <name type="scientific">Desulfurivibrio alkaliphilus</name>
    <dbReference type="NCBI Taxonomy" id="427923"/>
    <lineage>
        <taxon>Bacteria</taxon>
        <taxon>Pseudomonadati</taxon>
        <taxon>Thermodesulfobacteriota</taxon>
        <taxon>Desulfobulbia</taxon>
        <taxon>Desulfobulbales</taxon>
        <taxon>Desulfobulbaceae</taxon>
        <taxon>Desulfurivibrio</taxon>
    </lineage>
</organism>
<dbReference type="SMART" id="SM00116">
    <property type="entry name" value="CBS"/>
    <property type="match status" value="2"/>
</dbReference>
<dbReference type="InterPro" id="IPR046342">
    <property type="entry name" value="CBS_dom_sf"/>
</dbReference>
<evidence type="ECO:0000259" key="3">
    <source>
        <dbReference type="PROSITE" id="PS51371"/>
    </source>
</evidence>
<feature type="domain" description="CBS" evidence="3">
    <location>
        <begin position="7"/>
        <end position="62"/>
    </location>
</feature>
<comment type="caution">
    <text evidence="4">The sequence shown here is derived from an EMBL/GenBank/DDBJ whole genome shotgun (WGS) entry which is preliminary data.</text>
</comment>